<dbReference type="AlphaFoldDB" id="A0A2W2GGX2"/>
<proteinExistence type="predicted"/>
<feature type="region of interest" description="Disordered" evidence="1">
    <location>
        <begin position="415"/>
        <end position="441"/>
    </location>
</feature>
<dbReference type="RefSeq" id="WP_111167561.1">
    <property type="nucleotide sequence ID" value="NZ_POUA01000089.1"/>
</dbReference>
<dbReference type="InterPro" id="IPR036188">
    <property type="entry name" value="FAD/NAD-bd_sf"/>
</dbReference>
<dbReference type="Pfam" id="PF12831">
    <property type="entry name" value="FAD_oxidored"/>
    <property type="match status" value="1"/>
</dbReference>
<keyword evidence="3" id="KW-1185">Reference proteome</keyword>
<reference evidence="2 3" key="1">
    <citation type="submission" date="2018-01" db="EMBL/GenBank/DDBJ databases">
        <title>Draft genome sequence of Sphaerisporangium sp. 7K107.</title>
        <authorList>
            <person name="Sahin N."/>
            <person name="Saygin H."/>
            <person name="Ay H."/>
        </authorList>
    </citation>
    <scope>NUCLEOTIDE SEQUENCE [LARGE SCALE GENOMIC DNA]</scope>
    <source>
        <strain evidence="2 3">7K107</strain>
    </source>
</reference>
<dbReference type="PANTHER" id="PTHR43422:SF3">
    <property type="entry name" value="THIAMINE THIAZOLE SYNTHASE"/>
    <property type="match status" value="1"/>
</dbReference>
<dbReference type="Gene3D" id="3.50.50.60">
    <property type="entry name" value="FAD/NAD(P)-binding domain"/>
    <property type="match status" value="1"/>
</dbReference>
<organism evidence="2 3">
    <name type="scientific">Spongiactinospora gelatinilytica</name>
    <dbReference type="NCBI Taxonomy" id="2666298"/>
    <lineage>
        <taxon>Bacteria</taxon>
        <taxon>Bacillati</taxon>
        <taxon>Actinomycetota</taxon>
        <taxon>Actinomycetes</taxon>
        <taxon>Streptosporangiales</taxon>
        <taxon>Streptosporangiaceae</taxon>
        <taxon>Spongiactinospora</taxon>
    </lineage>
</organism>
<evidence type="ECO:0000313" key="3">
    <source>
        <dbReference type="Proteomes" id="UP000248544"/>
    </source>
</evidence>
<evidence type="ECO:0000256" key="1">
    <source>
        <dbReference type="SAM" id="MobiDB-lite"/>
    </source>
</evidence>
<dbReference type="EMBL" id="POUA01000089">
    <property type="protein sequence ID" value="PZG47082.1"/>
    <property type="molecule type" value="Genomic_DNA"/>
</dbReference>
<evidence type="ECO:0008006" key="4">
    <source>
        <dbReference type="Google" id="ProtNLM"/>
    </source>
</evidence>
<dbReference type="Proteomes" id="UP000248544">
    <property type="component" value="Unassembled WGS sequence"/>
</dbReference>
<name>A0A2W2GGX2_9ACTN</name>
<accession>A0A2W2GGX2</accession>
<comment type="caution">
    <text evidence="2">The sequence shown here is derived from an EMBL/GenBank/DDBJ whole genome shotgun (WGS) entry which is preliminary data.</text>
</comment>
<protein>
    <recommendedName>
        <fullName evidence="4">FAD-binding domain-containing protein</fullName>
    </recommendedName>
</protein>
<evidence type="ECO:0000313" key="2">
    <source>
        <dbReference type="EMBL" id="PZG47082.1"/>
    </source>
</evidence>
<dbReference type="PANTHER" id="PTHR43422">
    <property type="entry name" value="THIAMINE THIAZOLE SYNTHASE"/>
    <property type="match status" value="1"/>
</dbReference>
<gene>
    <name evidence="2" type="ORF">C1I98_13735</name>
</gene>
<sequence>MNRAVVLGGGLAGVLAATVLARHVDEVVVVERDHFPAAPGPRRGLPQSHHSHVLVTGGAEALATLLPGTLQELYAHGAHRRGLPGDSLILSGDGWFHRFDCAAYFISCTRGLLDHVVRRRAGVRVRQGVQVLGLTGDARRVTGVRVTGAETIEAGLVVDATGRRSQAPRWLAEIGGPPIEETTVSTGLAYATRICQAPPGLDDLPAIMLHPTPGLPRGATLLPLEGGRWVATLTGTQGSAPPLDEAGFLAFARSLRDPIVAELLAMTAAEGPIRPFRDTANRRRHYERAALPAGFAAIGDAAVAVNPLYSHGMSVAALGALRLDRELRCAGAGPGLQAALVAEAEPSWRMAVARDRHVNGTEPEPQVSEHARKVRARLARARLGSAELAAELFHAQALIPAPPLDGAARFHALAGEPAPPLTSDQARRQYPALTFGATTPR</sequence>
<dbReference type="SUPFAM" id="SSF51905">
    <property type="entry name" value="FAD/NAD(P)-binding domain"/>
    <property type="match status" value="1"/>
</dbReference>